<protein>
    <submittedName>
        <fullName evidence="2">Uncharacterized protein</fullName>
    </submittedName>
</protein>
<gene>
    <name evidence="2" type="ORF">SNOG_08175</name>
</gene>
<dbReference type="AlphaFoldDB" id="Q0UJ89"/>
<feature type="compositionally biased region" description="Basic and acidic residues" evidence="1">
    <location>
        <begin position="1"/>
        <end position="10"/>
    </location>
</feature>
<sequence length="39" mass="4420">MSGFARHDLRPGNFQSTTAFPESARRQADMWICSFSSLI</sequence>
<organism evidence="2 3">
    <name type="scientific">Phaeosphaeria nodorum (strain SN15 / ATCC MYA-4574 / FGSC 10173)</name>
    <name type="common">Glume blotch fungus</name>
    <name type="synonym">Parastagonospora nodorum</name>
    <dbReference type="NCBI Taxonomy" id="321614"/>
    <lineage>
        <taxon>Eukaryota</taxon>
        <taxon>Fungi</taxon>
        <taxon>Dikarya</taxon>
        <taxon>Ascomycota</taxon>
        <taxon>Pezizomycotina</taxon>
        <taxon>Dothideomycetes</taxon>
        <taxon>Pleosporomycetidae</taxon>
        <taxon>Pleosporales</taxon>
        <taxon>Pleosporineae</taxon>
        <taxon>Phaeosphaeriaceae</taxon>
        <taxon>Parastagonospora</taxon>
    </lineage>
</organism>
<reference evidence="3" key="1">
    <citation type="journal article" date="2007" name="Plant Cell">
        <title>Dothideomycete-plant interactions illuminated by genome sequencing and EST analysis of the wheat pathogen Stagonospora nodorum.</title>
        <authorList>
            <person name="Hane J.K."/>
            <person name="Lowe R.G."/>
            <person name="Solomon P.S."/>
            <person name="Tan K.C."/>
            <person name="Schoch C.L."/>
            <person name="Spatafora J.W."/>
            <person name="Crous P.W."/>
            <person name="Kodira C."/>
            <person name="Birren B.W."/>
            <person name="Galagan J.E."/>
            <person name="Torriani S.F."/>
            <person name="McDonald B.A."/>
            <person name="Oliver R.P."/>
        </authorList>
    </citation>
    <scope>NUCLEOTIDE SEQUENCE [LARGE SCALE GENOMIC DNA]</scope>
    <source>
        <strain evidence="3">SN15 / ATCC MYA-4574 / FGSC 10173</strain>
    </source>
</reference>
<feature type="region of interest" description="Disordered" evidence="1">
    <location>
        <begin position="1"/>
        <end position="24"/>
    </location>
</feature>
<dbReference type="KEGG" id="pno:SNOG_08175"/>
<dbReference type="Proteomes" id="UP000001055">
    <property type="component" value="Unassembled WGS sequence"/>
</dbReference>
<accession>Q0UJ89</accession>
<evidence type="ECO:0000256" key="1">
    <source>
        <dbReference type="SAM" id="MobiDB-lite"/>
    </source>
</evidence>
<dbReference type="InParanoid" id="Q0UJ89"/>
<evidence type="ECO:0000313" key="2">
    <source>
        <dbReference type="EMBL" id="EAT84451.1"/>
    </source>
</evidence>
<name>Q0UJ89_PHANO</name>
<proteinExistence type="predicted"/>
<dbReference type="GeneID" id="5975396"/>
<dbReference type="EMBL" id="CH445336">
    <property type="protein sequence ID" value="EAT84451.1"/>
    <property type="molecule type" value="Genomic_DNA"/>
</dbReference>
<dbReference type="HOGENOM" id="CLU_3320223_0_0_1"/>
<evidence type="ECO:0000313" key="3">
    <source>
        <dbReference type="Proteomes" id="UP000001055"/>
    </source>
</evidence>
<dbReference type="RefSeq" id="XP_001798498.1">
    <property type="nucleotide sequence ID" value="XM_001798446.1"/>
</dbReference>